<evidence type="ECO:0000313" key="1">
    <source>
        <dbReference type="EMBL" id="KXB05417.1"/>
    </source>
</evidence>
<accession>A0A133VG63</accession>
<dbReference type="AlphaFoldDB" id="A0A133VG63"/>
<dbReference type="InterPro" id="IPR037010">
    <property type="entry name" value="VitB12-dep_Met_synth_activ_sf"/>
</dbReference>
<dbReference type="SUPFAM" id="SSF56507">
    <property type="entry name" value="Methionine synthase activation domain-like"/>
    <property type="match status" value="1"/>
</dbReference>
<dbReference type="GO" id="GO:0008705">
    <property type="term" value="F:methionine synthase activity"/>
    <property type="evidence" value="ECO:0007669"/>
    <property type="project" value="InterPro"/>
</dbReference>
<comment type="caution">
    <text evidence="1">The sequence shown here is derived from an EMBL/GenBank/DDBJ whole genome shotgun (WGS) entry which is preliminary data.</text>
</comment>
<evidence type="ECO:0008006" key="3">
    <source>
        <dbReference type="Google" id="ProtNLM"/>
    </source>
</evidence>
<evidence type="ECO:0000313" key="2">
    <source>
        <dbReference type="Proteomes" id="UP000070549"/>
    </source>
</evidence>
<protein>
    <recommendedName>
        <fullName evidence="3">AdoMet activation domain-containing protein</fullName>
    </recommendedName>
</protein>
<proteinExistence type="predicted"/>
<sequence>MDPVEIFERPPFSNWKESQTTKELVEELTGEVESRLNPRSIYTIIERKNTDLEKYSPPPLLLECELLVIGITTIGEEGKKSEYSTSEGFIVDALENTALSSAYRKTVRMIEEIANERGLKMTRVVSPGSGNIDWETKNQEFIYKNLEAEKIGIQMTPEKLFNPRKSISFVIGLDKDIKEPKELFSCKGCERVDCDYRH</sequence>
<dbReference type="EMBL" id="LHYC01000016">
    <property type="protein sequence ID" value="KXB05417.1"/>
    <property type="molecule type" value="Genomic_DNA"/>
</dbReference>
<dbReference type="Proteomes" id="UP000070549">
    <property type="component" value="Unassembled WGS sequence"/>
</dbReference>
<reference evidence="1 2" key="1">
    <citation type="journal article" date="2016" name="Sci. Rep.">
        <title>Metabolic traits of an uncultured archaeal lineage -MSBL1- from brine pools of the Red Sea.</title>
        <authorList>
            <person name="Mwirichia R."/>
            <person name="Alam I."/>
            <person name="Rashid M."/>
            <person name="Vinu M."/>
            <person name="Ba-Alawi W."/>
            <person name="Anthony Kamau A."/>
            <person name="Kamanda Ngugi D."/>
            <person name="Goker M."/>
            <person name="Klenk H.P."/>
            <person name="Bajic V."/>
            <person name="Stingl U."/>
        </authorList>
    </citation>
    <scope>NUCLEOTIDE SEQUENCE [LARGE SCALE GENOMIC DNA]</scope>
    <source>
        <strain evidence="1">SCGC-AAA382A03</strain>
    </source>
</reference>
<gene>
    <name evidence="1" type="ORF">AKJ49_00855</name>
</gene>
<dbReference type="Gene3D" id="3.40.109.40">
    <property type="match status" value="1"/>
</dbReference>
<keyword evidence="2" id="KW-1185">Reference proteome</keyword>
<organism evidence="1 2">
    <name type="scientific">candidate division MSBL1 archaeon SCGC-AAA382A03</name>
    <dbReference type="NCBI Taxonomy" id="1698278"/>
    <lineage>
        <taxon>Archaea</taxon>
        <taxon>Methanobacteriati</taxon>
        <taxon>Methanobacteriota</taxon>
        <taxon>candidate division MSBL1</taxon>
    </lineage>
</organism>
<name>A0A133VG63_9EURY</name>